<dbReference type="Gene3D" id="3.90.550.10">
    <property type="entry name" value="Spore Coat Polysaccharide Biosynthesis Protein SpsA, Chain A"/>
    <property type="match status" value="1"/>
</dbReference>
<proteinExistence type="predicted"/>
<accession>A0ABN6YGG4</accession>
<dbReference type="EMBL" id="AP027734">
    <property type="protein sequence ID" value="BDZ55007.1"/>
    <property type="molecule type" value="Genomic_DNA"/>
</dbReference>
<protein>
    <submittedName>
        <fullName evidence="2">Uncharacterized protein</fullName>
    </submittedName>
</protein>
<dbReference type="Proteomes" id="UP001321477">
    <property type="component" value="Chromosome"/>
</dbReference>
<sequence length="118" mass="11883">MADAEGTGTTLATAAPGTGFAAHFGADSAARHRAAGFADLLALHPDAIRPGMRRDVDTVAELRDAVALGVGPRTTIAVRSIVDRSVVDRSGTRHPSDPSTAPQGAATAPDGADRKAAS</sequence>
<evidence type="ECO:0000256" key="1">
    <source>
        <dbReference type="SAM" id="MobiDB-lite"/>
    </source>
</evidence>
<dbReference type="RefSeq" id="WP_286328961.1">
    <property type="nucleotide sequence ID" value="NZ_AP027734.1"/>
</dbReference>
<feature type="compositionally biased region" description="Basic and acidic residues" evidence="1">
    <location>
        <begin position="85"/>
        <end position="96"/>
    </location>
</feature>
<dbReference type="InterPro" id="IPR029044">
    <property type="entry name" value="Nucleotide-diphossugar_trans"/>
</dbReference>
<reference evidence="3" key="1">
    <citation type="journal article" date="2019" name="Int. J. Syst. Evol. Microbiol.">
        <title>The Global Catalogue of Microorganisms (GCM) 10K type strain sequencing project: providing services to taxonomists for standard genome sequencing and annotation.</title>
        <authorList>
            <consortium name="The Broad Institute Genomics Platform"/>
            <consortium name="The Broad Institute Genome Sequencing Center for Infectious Disease"/>
            <person name="Wu L."/>
            <person name="Ma J."/>
        </authorList>
    </citation>
    <scope>NUCLEOTIDE SEQUENCE [LARGE SCALE GENOMIC DNA]</scope>
    <source>
        <strain evidence="3">NBRC 109019</strain>
    </source>
</reference>
<name>A0ABN6YGG4_9MICO</name>
<feature type="region of interest" description="Disordered" evidence="1">
    <location>
        <begin position="85"/>
        <end position="118"/>
    </location>
</feature>
<evidence type="ECO:0000313" key="2">
    <source>
        <dbReference type="EMBL" id="BDZ55007.1"/>
    </source>
</evidence>
<evidence type="ECO:0000313" key="3">
    <source>
        <dbReference type="Proteomes" id="UP001321477"/>
    </source>
</evidence>
<keyword evidence="3" id="KW-1185">Reference proteome</keyword>
<gene>
    <name evidence="2" type="ORF">GCM10025870_20800</name>
</gene>
<organism evidence="2 3">
    <name type="scientific">Agromyces marinus</name>
    <dbReference type="NCBI Taxonomy" id="1389020"/>
    <lineage>
        <taxon>Bacteria</taxon>
        <taxon>Bacillati</taxon>
        <taxon>Actinomycetota</taxon>
        <taxon>Actinomycetes</taxon>
        <taxon>Micrococcales</taxon>
        <taxon>Microbacteriaceae</taxon>
        <taxon>Agromyces</taxon>
    </lineage>
</organism>